<evidence type="ECO:0000256" key="5">
    <source>
        <dbReference type="ARBA" id="ARBA00023136"/>
    </source>
</evidence>
<dbReference type="Proteomes" id="UP000192775">
    <property type="component" value="Chromosome"/>
</dbReference>
<dbReference type="Pfam" id="PF04138">
    <property type="entry name" value="GtrA_DPMS_TM"/>
    <property type="match status" value="1"/>
</dbReference>
<dbReference type="KEGG" id="cphy:B5808_12715"/>
<accession>A0A1X9LVD3</accession>
<dbReference type="STRING" id="1619308.B5808_12715"/>
<gene>
    <name evidence="8" type="ORF">B5808_12715</name>
</gene>
<sequence>MRILRPRAIVGSGRLVQRVRRVWTYAYDKFIRHALKFGVVGLAGYLIDVGVFNVLRLDWLGDGWWSDPLGAKFVSVTCSTIATWFGNRYWTFRENRRKNVVLEFVEFTAIAVVGLGISLGCLWVSHYVLGFDNLVADNISGNVIGLVLATLFRFLLYRYWVFSPKRADGFAALQEKERLAAEAAVLGLPPQTVRDV</sequence>
<keyword evidence="5 6" id="KW-0472">Membrane</keyword>
<dbReference type="EMBL" id="CP020715">
    <property type="protein sequence ID" value="ARJ05990.1"/>
    <property type="molecule type" value="Genomic_DNA"/>
</dbReference>
<evidence type="ECO:0000256" key="2">
    <source>
        <dbReference type="ARBA" id="ARBA00009399"/>
    </source>
</evidence>
<name>A0A1X9LVD3_9MICO</name>
<keyword evidence="3 6" id="KW-0812">Transmembrane</keyword>
<feature type="domain" description="GtrA/DPMS transmembrane" evidence="7">
    <location>
        <begin position="36"/>
        <end position="162"/>
    </location>
</feature>
<keyword evidence="9" id="KW-1185">Reference proteome</keyword>
<feature type="transmembrane region" description="Helical" evidence="6">
    <location>
        <begin position="139"/>
        <end position="156"/>
    </location>
</feature>
<dbReference type="PANTHER" id="PTHR38459:SF1">
    <property type="entry name" value="PROPHAGE BACTOPRENOL-LINKED GLUCOSE TRANSLOCASE HOMOLOG"/>
    <property type="match status" value="1"/>
</dbReference>
<feature type="transmembrane region" description="Helical" evidence="6">
    <location>
        <begin position="37"/>
        <end position="57"/>
    </location>
</feature>
<dbReference type="PANTHER" id="PTHR38459">
    <property type="entry name" value="PROPHAGE BACTOPRENOL-LINKED GLUCOSE TRANSLOCASE HOMOLOG"/>
    <property type="match status" value="1"/>
</dbReference>
<dbReference type="AlphaFoldDB" id="A0A1X9LVD3"/>
<dbReference type="InterPro" id="IPR051401">
    <property type="entry name" value="GtrA_CellWall_Glycosyl"/>
</dbReference>
<protein>
    <recommendedName>
        <fullName evidence="7">GtrA/DPMS transmembrane domain-containing protein</fullName>
    </recommendedName>
</protein>
<feature type="transmembrane region" description="Helical" evidence="6">
    <location>
        <begin position="107"/>
        <end position="127"/>
    </location>
</feature>
<dbReference type="GO" id="GO:0000271">
    <property type="term" value="P:polysaccharide biosynthetic process"/>
    <property type="evidence" value="ECO:0007669"/>
    <property type="project" value="InterPro"/>
</dbReference>
<dbReference type="GO" id="GO:0005886">
    <property type="term" value="C:plasma membrane"/>
    <property type="evidence" value="ECO:0007669"/>
    <property type="project" value="TreeGrafter"/>
</dbReference>
<evidence type="ECO:0000313" key="8">
    <source>
        <dbReference type="EMBL" id="ARJ05990.1"/>
    </source>
</evidence>
<evidence type="ECO:0000256" key="3">
    <source>
        <dbReference type="ARBA" id="ARBA00022692"/>
    </source>
</evidence>
<dbReference type="InterPro" id="IPR007267">
    <property type="entry name" value="GtrA_DPMS_TM"/>
</dbReference>
<keyword evidence="4 6" id="KW-1133">Transmembrane helix</keyword>
<evidence type="ECO:0000256" key="1">
    <source>
        <dbReference type="ARBA" id="ARBA00004141"/>
    </source>
</evidence>
<evidence type="ECO:0000256" key="6">
    <source>
        <dbReference type="SAM" id="Phobius"/>
    </source>
</evidence>
<comment type="subcellular location">
    <subcellularLocation>
        <location evidence="1">Membrane</location>
        <topology evidence="1">Multi-pass membrane protein</topology>
    </subcellularLocation>
</comment>
<evidence type="ECO:0000313" key="9">
    <source>
        <dbReference type="Proteomes" id="UP000192775"/>
    </source>
</evidence>
<comment type="similarity">
    <text evidence="2">Belongs to the GtrA family.</text>
</comment>
<reference evidence="8 9" key="1">
    <citation type="submission" date="2017-04" db="EMBL/GenBank/DDBJ databases">
        <authorList>
            <person name="Afonso C.L."/>
            <person name="Miller P.J."/>
            <person name="Scott M.A."/>
            <person name="Spackman E."/>
            <person name="Goraichik I."/>
            <person name="Dimitrov K.M."/>
            <person name="Suarez D.L."/>
            <person name="Swayne D.E."/>
        </authorList>
    </citation>
    <scope>NUCLEOTIDE SEQUENCE [LARGE SCALE GENOMIC DNA]</scope>
    <source>
        <strain evidence="9">XA(T)</strain>
    </source>
</reference>
<evidence type="ECO:0000259" key="7">
    <source>
        <dbReference type="Pfam" id="PF04138"/>
    </source>
</evidence>
<proteinExistence type="inferred from homology"/>
<feature type="transmembrane region" description="Helical" evidence="6">
    <location>
        <begin position="69"/>
        <end position="86"/>
    </location>
</feature>
<organism evidence="8 9">
    <name type="scientific">Cnuibacter physcomitrellae</name>
    <dbReference type="NCBI Taxonomy" id="1619308"/>
    <lineage>
        <taxon>Bacteria</taxon>
        <taxon>Bacillati</taxon>
        <taxon>Actinomycetota</taxon>
        <taxon>Actinomycetes</taxon>
        <taxon>Micrococcales</taxon>
        <taxon>Microbacteriaceae</taxon>
        <taxon>Cnuibacter</taxon>
    </lineage>
</organism>
<evidence type="ECO:0000256" key="4">
    <source>
        <dbReference type="ARBA" id="ARBA00022989"/>
    </source>
</evidence>